<keyword evidence="2" id="KW-1185">Reference proteome</keyword>
<gene>
    <name evidence="1" type="ORF">Bpfe_030510</name>
</gene>
<sequence length="82" mass="9096">MRRNGLFIESGVHSALSGITQNSVPLVVQLSRDPRLPPTPLPPNCTDPVPETPKHNLPNLFNPRCCLAENVPFFFLVFPVHP</sequence>
<accession>A0AAD8AR51</accession>
<protein>
    <submittedName>
        <fullName evidence="1">Uncharacterized protein</fullName>
    </submittedName>
</protein>
<reference evidence="1" key="2">
    <citation type="submission" date="2023-04" db="EMBL/GenBank/DDBJ databases">
        <authorList>
            <person name="Bu L."/>
            <person name="Lu L."/>
            <person name="Laidemitt M.R."/>
            <person name="Zhang S.M."/>
            <person name="Mutuku M."/>
            <person name="Mkoji G."/>
            <person name="Steinauer M."/>
            <person name="Loker E.S."/>
        </authorList>
    </citation>
    <scope>NUCLEOTIDE SEQUENCE</scope>
    <source>
        <strain evidence="1">KasaAsao</strain>
        <tissue evidence="1">Whole Snail</tissue>
    </source>
</reference>
<evidence type="ECO:0000313" key="1">
    <source>
        <dbReference type="EMBL" id="KAK0040059.1"/>
    </source>
</evidence>
<dbReference type="AlphaFoldDB" id="A0AAD8AR51"/>
<name>A0AAD8AR51_BIOPF</name>
<evidence type="ECO:0000313" key="2">
    <source>
        <dbReference type="Proteomes" id="UP001233172"/>
    </source>
</evidence>
<comment type="caution">
    <text evidence="1">The sequence shown here is derived from an EMBL/GenBank/DDBJ whole genome shotgun (WGS) entry which is preliminary data.</text>
</comment>
<proteinExistence type="predicted"/>
<dbReference type="Proteomes" id="UP001233172">
    <property type="component" value="Unassembled WGS sequence"/>
</dbReference>
<organism evidence="1 2">
    <name type="scientific">Biomphalaria pfeifferi</name>
    <name type="common">Bloodfluke planorb</name>
    <name type="synonym">Freshwater snail</name>
    <dbReference type="NCBI Taxonomy" id="112525"/>
    <lineage>
        <taxon>Eukaryota</taxon>
        <taxon>Metazoa</taxon>
        <taxon>Spiralia</taxon>
        <taxon>Lophotrochozoa</taxon>
        <taxon>Mollusca</taxon>
        <taxon>Gastropoda</taxon>
        <taxon>Heterobranchia</taxon>
        <taxon>Euthyneura</taxon>
        <taxon>Panpulmonata</taxon>
        <taxon>Hygrophila</taxon>
        <taxon>Lymnaeoidea</taxon>
        <taxon>Planorbidae</taxon>
        <taxon>Biomphalaria</taxon>
    </lineage>
</organism>
<reference evidence="1" key="1">
    <citation type="journal article" date="2023" name="PLoS Negl. Trop. Dis.">
        <title>A genome sequence for Biomphalaria pfeifferi, the major vector snail for the human-infecting parasite Schistosoma mansoni.</title>
        <authorList>
            <person name="Bu L."/>
            <person name="Lu L."/>
            <person name="Laidemitt M.R."/>
            <person name="Zhang S.M."/>
            <person name="Mutuku M."/>
            <person name="Mkoji G."/>
            <person name="Steinauer M."/>
            <person name="Loker E.S."/>
        </authorList>
    </citation>
    <scope>NUCLEOTIDE SEQUENCE</scope>
    <source>
        <strain evidence="1">KasaAsao</strain>
    </source>
</reference>
<dbReference type="EMBL" id="JASAOG010000358">
    <property type="protein sequence ID" value="KAK0040059.1"/>
    <property type="molecule type" value="Genomic_DNA"/>
</dbReference>